<dbReference type="Gene3D" id="1.10.8.1220">
    <property type="match status" value="1"/>
</dbReference>
<evidence type="ECO:0000259" key="15">
    <source>
        <dbReference type="SMART" id="SM00382"/>
    </source>
</evidence>
<feature type="domain" description="AAA+ ATPase" evidence="15">
    <location>
        <begin position="2768"/>
        <end position="2935"/>
    </location>
</feature>
<dbReference type="InterPro" id="IPR027417">
    <property type="entry name" value="P-loop_NTPase"/>
</dbReference>
<feature type="domain" description="AAA+ ATPase" evidence="15">
    <location>
        <begin position="2069"/>
        <end position="2221"/>
    </location>
</feature>
<proteinExistence type="inferred from homology"/>
<dbReference type="InterPro" id="IPR026983">
    <property type="entry name" value="DHC"/>
</dbReference>
<dbReference type="Pfam" id="PF12780">
    <property type="entry name" value="AAA_8"/>
    <property type="match status" value="1"/>
</dbReference>
<dbReference type="Pfam" id="PF12774">
    <property type="entry name" value="AAA_6"/>
    <property type="match status" value="1"/>
</dbReference>
<evidence type="ECO:0000256" key="3">
    <source>
        <dbReference type="ARBA" id="ARBA00011655"/>
    </source>
</evidence>
<dbReference type="Gene3D" id="1.20.140.100">
    <property type="entry name" value="Dynein heavy chain, N-terminal domain 2"/>
    <property type="match status" value="1"/>
</dbReference>
<dbReference type="InterPro" id="IPR013602">
    <property type="entry name" value="Dynein_heavy_linker"/>
</dbReference>
<dbReference type="Pfam" id="PF12777">
    <property type="entry name" value="MT"/>
    <property type="match status" value="1"/>
</dbReference>
<dbReference type="FunFam" id="3.20.180.20:FF:000002">
    <property type="entry name" value="Cytoplasmic dynein heavy chain 1"/>
    <property type="match status" value="1"/>
</dbReference>
<keyword evidence="10 14" id="KW-0175">Coiled coil</keyword>
<dbReference type="PANTHER" id="PTHR45703">
    <property type="entry name" value="DYNEIN HEAVY CHAIN"/>
    <property type="match status" value="1"/>
</dbReference>
<protein>
    <recommendedName>
        <fullName evidence="4">Dynein heavy chain, cytoplasmic</fullName>
    </recommendedName>
    <alternativeName>
        <fullName evidence="13">Dynein heavy chain, cytosolic</fullName>
    </alternativeName>
</protein>
<dbReference type="InterPro" id="IPR042222">
    <property type="entry name" value="Dynein_2_N"/>
</dbReference>
<dbReference type="Gene3D" id="1.10.287.2620">
    <property type="match status" value="1"/>
</dbReference>
<dbReference type="Pfam" id="PF03028">
    <property type="entry name" value="Dynein_heavy"/>
    <property type="match status" value="1"/>
</dbReference>
<dbReference type="GO" id="GO:0045505">
    <property type="term" value="F:dynein intermediate chain binding"/>
    <property type="evidence" value="ECO:0007669"/>
    <property type="project" value="InterPro"/>
</dbReference>
<sequence length="4137" mass="474108">MDSKDSNAMFEKLRTLVNLGIAPYFDLITSATNTSNIDLEDGSKGSAINSVNMAKKKLNELSLSLQHLQQRIQIPDLLVSVHPKIEDIVKNSEGQDGEELNESAVNNLVTDSTFLNELTRIVNSWIKQIQSITRLDHDPLDGNSLAEEVQFWKSMELALFSITQQMSSPLVKVSIDFLNKAKRFHVTLGFQNDTGVNEKMITTKLYNSLLKELPIDELMSVSSNIEDLDKFEISIINLFNHFKSKLKNLNSFPLPRAIEIIEVGLNDITDKFKSILSTHSLMSLGLSKFLEIYENQVLKIFELVDQNIKFMINLIRELLRKRLEKFIIIKINQIAYNELKDRLKALKDFRLNHQDLITIVEKFLKNDGFTESNKLVEAYNKYILPVNVLDMSKQGQRIWTMNEKSYMSIYNQLNSVIMLKLNALFDSCNSFNDFLTIFSIFDGNSSTAASDREGMYLLINDEYKLKILSTANKETESLIKLNLTSRKTLVEYMESTQRLYKFHSTQVEGSDNKDFSSVVTEIKWNLSMIKKLNFYLVNLLKLLGTNWNKYSLGSKIESEISTLTQSLNPDKLFQSWLDYITSKVALLEKSGSIVKIIQPNESEMRDLIVNYDTSLIEITQQLIQITSLGFKVPVSVIIKYRKVEKLTPFIVSLIENVTILRNLLNNDLANTSYGQKFGFLLEKQKQLIMNSLKDLISVDWVYLSQALDLKSIGDSAEKKHTSNEELVEIQSLNILNGFQSAVYKLYEKLNKLSKFENFLSIIYHQLKTCEYNFETIKELLITIQEEFNKLLLEDFEAIDRLGELINQEIKLILAKKCADKLQFWERTLTTSNSLDDADDQTPYVTQAKGQFEPPQSHSIVFQDKIFKLSPELSSTKQHNIQKLNSYLSIVELQLVIKSDLSSSDESFFDLVYSDTTLTSFISKILIKIDCTLNEGNDYFNKWKLIQNLWELDLHSEQELAKVVPKDSSLTQWLQSIREILGLRYIFDRSDTITIFGTVLTIDFSSVQNRVNLKFDYFQEELLKLFSTKINVETSKLSNELIKAQKSLELKLDFQVAGMILVANLDEYLQHSNQMANWTNQIEVLEGAQTLLLNQRFKFPNNWMYVEQLENLVSIVTTLLRRKLSLIEDNFEVLASKIKVEASRTSQAIDTLIKEWPVKKPVSGSLNPSVAITHLEIFEKRCRLLDKEKSSIINVSKLLDISIDLHDNLEVVLEEIYDLKSVWSSINTLWDYLEKLRSLKWADIQPRGLRHDLDDLLAKSRSLPLKVRQYGAFDEIQNVIKLYLKNHSFVSELKSESMKPRHWKILLVQLGAETISYDSMTMGEVWNLNFGLNDSALKAILIQANNEQTIEDNLELIKKEWSTITFEMFNYENKARLVKNWNKLFDQCNNDLNTLSSMSSSPYYHSFDQEISSLDGKLNKLYVLLDTWIDVQRQWVYLDGVFGNKNNDIKNLLPIESARFTNITYEFLNTLKRIYKFNLVIESLLVGDIQVIMDKLSESLTKVRKSLTDYLEKQRELCPRFYFVGNEDLLEIIGGSMDVERINRHFKKMFSGVSKVDYQKESSSIVAIRSEEDEIVTLSKPVSLIKYPKLNEWIKELELEIKLTISQLVKSSIAKFELELTKESPSLGQELKDLIFSLPAQVSTLVAQITFTKLAQESIDKKSFSALEEKYGRLMKYLIELLANDTTPLERKKCQYFTIEIVHHKDIIASLSNAKSDQDVHLIWGTQQLFYYDTSSSDPLQSLTIRQANASFYYGFEYLGIPEKLAYTPLIRKCFLTMTQALHQKLGGSPFGPAGTGKTESIKALGNNLGKMVLVFNCDDSFDFQAMGRIFLGLCKVGSWGCFDEFNRLDENILSAVSSQIEAIELSLSSSSQQVEISGKTINVHPETGIFVTMNPGYVGRYELPENLKKLFRGFSMEKPDREIIVEVLLTSQTFEFAKEIAKIIVPLFLELESCCSKQSHYDFGLRALKNTLIRCGLIKRNKKEDLSSREVELRLILRSIQETVAPKLIKSDEILLEDLLAKYFPSVSYETDDNTNLVLELQKHMETNGFYHDDKWMTKALQLYQIQTTNHGIMLVGESGSGKSVIWNLVLKSLGELDGMDHASYVIDCKVLSKNEIYGSLDSITRDWTDGLFTSILRKIRANLRGELNKRIWIVFDGDIDPEWAENLNSVLDDNRILTLPNGERLALPDNVRLIFEVDSIKFTTPATISRCGMIWFDSSLIPIEGLIKDFTHDISNNAIEIRDDLTSDLNEILAIQRTLVNEIGHFIKTDTLTQVIEEAKNLEHIMEFTVQRAIQGFAALIKSYFRRLIIYKLENRDIPLDNYSKFVGKAVLLSLAWAFAGDTDLNQREKFALAIIRIETLSNIDQAEGNILDFDISFPDFEWEHWNLKVESIELEPQHVSNPNTVVPTLDTVRHDSLIYSILNEHKPLLLCGPPGSGKTMTLLESLRRSPSLDVLSLNFSKDTTPESLMKSLEQHCTYKKTNNGIVLTPLVNGKWVVVFCDEINLPAVDKYGTQTVISLLRQMIEQKGFWRPKDRQWVSLSNIQFVGACNSPNDPGRNKLSQRFLRHVSLIMVDYPGKNSLSQIYETFNLAVMKCAPDLRGYTRVTTEAMIEIYLRTKEHLGSKKQDHYIYSPRELTRWARSILEGVKASEYSDLLSFVRLWNHEGLRLFYDRLVGTEEKEWTKELFKEVTIKYFQNIDIETVLQEPILYSTWLSSNYESVDQRELRAFIAERLRVFSEEEIEVDLVLHGDLLDHSLRIDRVLRQPQGHMILVGPSTSGKTTLSKFVAWMNGLKVVQLNVYKNYGIENFDSKLKEILLRCAKGERVCFIIDESSILDTSFIERMNTLLANAEIPGLFEGDEFTSLMSLCLEQSNSQGLLLDSDEELYSWFTKQISENLHVIFNITESGTSNSNRPAVISSPALFNRCVLSWMGDWSNDSLVDVASSLIETVPLDMSSYEIPASFNQFISNNVTGFRDVVVDAFVFIHRFVLGYATTLSYQKTPSNFVSLIQNFINTFNSKQFELEENQRHISNGLDKLRETVLQVSELKILLSKKQESLRVKDQEAKVMLNKMLTNQNEAERKQEFSVATQEELEKQEVEIQRRRAKVMKDLEKAEPAVIEAQRGVQNIKKQHLTEIRSMANPPAAVKMAMESVCILIGYEVSSWRDVQLIVRKDDFIANIVNFNTEEQLSAELREYMEQVYLSRDDYNYETVYRASKACGPLLQWVETQLTYSRILQDIGPMREEVQILEEQTKKTKAQLIAIDQMIQELELSINNYKDEYSSLIRETENIKSEMQGVEERVKRSLTLIDNLTLERERWKVSIKRFGLQRERLIGNSILSSAFLVYSGIYDQRGRENLMKEWKRKLMDSGILYDETVTIADNLNESGEILKWEKSGLAFDDLNVENFTIMKLSKTPIIIDPTNSVTNVIVKSYAPRKVIVTSFLNEGFVKQLENSIRFGGVIIIQDAEFYDPVLNNILRLEIHRNGGRMMINLGEQEIDYSPDFKLFLHSTDSELQLSPFVSSRTSIINFTITSGSLQNKVLNMTLQDTRPEIEQKRVQMASLQSEYQVRLYKLEQELLNSLGDSSGSILENDSVVNTLENLKSESNEIDQKMKESLTIMETVDTIRNTYEDVAKHSTRIFNVFKEMDKLGKLYKFSLTTFIRTYSKVLRGGNTADITEMINELYKEAFSVISCSLVHHDKIIFALCLSLSYYGLEIGQQVIETIRRILNFLVVKGLVDITDILQATYAKFEQTTDIDSIVLENSDNDTIKLLGQLIKSTQSSQKDAFMDAFSNISSFLFTGVGDYSSRYSLKEWTSDQEVAGQVMPIILASPDGYDGTFKVEKLAQDSKQKLVVVSMGSKEGIEIANKELSIASNKGHWILIQNIQLAVDWLNYLERRLDTYSGNSNFKIFLTCNLTSNIPSALVSKSKVLVFENQPGLRNAMLETFASLPNEMLTASSSILKHVIFLLVWFHSVIQERLRFTPISFKKKYDINDSDFSAGLKVIQDELGSLDSNVTAEAVPWKHLSYLIGEITYGGKIDDKEDLRYISGLAAHLFRFESFDSGFNLTQVEENVLVLPEGFSIDAYKNWIAELPGKTPLGWIGLDEEVDVLVREKQGQQVAKSVLCILEEISE</sequence>
<dbReference type="Pfam" id="PF12781">
    <property type="entry name" value="AAA_9"/>
    <property type="match status" value="1"/>
</dbReference>
<dbReference type="Pfam" id="PF12775">
    <property type="entry name" value="AAA_7"/>
    <property type="match status" value="1"/>
</dbReference>
<dbReference type="EMBL" id="KV453916">
    <property type="protein sequence ID" value="ODV77051.1"/>
    <property type="molecule type" value="Genomic_DNA"/>
</dbReference>
<dbReference type="GO" id="GO:0005524">
    <property type="term" value="F:ATP binding"/>
    <property type="evidence" value="ECO:0007669"/>
    <property type="project" value="UniProtKB-KW"/>
</dbReference>
<evidence type="ECO:0000256" key="7">
    <source>
        <dbReference type="ARBA" id="ARBA00022741"/>
    </source>
</evidence>
<dbReference type="GO" id="GO:0007097">
    <property type="term" value="P:nuclear migration"/>
    <property type="evidence" value="ECO:0007669"/>
    <property type="project" value="UniProtKB-ARBA"/>
</dbReference>
<organism evidence="16 17">
    <name type="scientific">Suhomyces tanzawaensis NRRL Y-17324</name>
    <dbReference type="NCBI Taxonomy" id="984487"/>
    <lineage>
        <taxon>Eukaryota</taxon>
        <taxon>Fungi</taxon>
        <taxon>Dikarya</taxon>
        <taxon>Ascomycota</taxon>
        <taxon>Saccharomycotina</taxon>
        <taxon>Pichiomycetes</taxon>
        <taxon>Debaryomycetaceae</taxon>
        <taxon>Suhomyces</taxon>
    </lineage>
</organism>
<keyword evidence="7" id="KW-0547">Nucleotide-binding</keyword>
<keyword evidence="8" id="KW-0067">ATP-binding</keyword>
<dbReference type="GeneID" id="30985458"/>
<dbReference type="Gene3D" id="1.10.8.720">
    <property type="entry name" value="Region D6 of dynein motor"/>
    <property type="match status" value="1"/>
</dbReference>
<dbReference type="InterPro" id="IPR024743">
    <property type="entry name" value="Dynein_HC_stalk"/>
</dbReference>
<dbReference type="Gene3D" id="3.40.50.300">
    <property type="entry name" value="P-loop containing nucleotide triphosphate hydrolases"/>
    <property type="match status" value="5"/>
</dbReference>
<dbReference type="Gene3D" id="6.10.140.1060">
    <property type="match status" value="1"/>
</dbReference>
<evidence type="ECO:0000256" key="10">
    <source>
        <dbReference type="ARBA" id="ARBA00023054"/>
    </source>
</evidence>
<evidence type="ECO:0000256" key="4">
    <source>
        <dbReference type="ARBA" id="ARBA00022197"/>
    </source>
</evidence>
<dbReference type="SUPFAM" id="SSF52540">
    <property type="entry name" value="P-loop containing nucleoside triphosphate hydrolases"/>
    <property type="match status" value="5"/>
</dbReference>
<name>A0A1E4SC23_9ASCO</name>
<dbReference type="Gene3D" id="1.10.472.130">
    <property type="match status" value="1"/>
</dbReference>
<dbReference type="GO" id="GO:0072384">
    <property type="term" value="P:organelle transport along microtubule"/>
    <property type="evidence" value="ECO:0007669"/>
    <property type="project" value="UniProtKB-ARBA"/>
</dbReference>
<dbReference type="InterPro" id="IPR041658">
    <property type="entry name" value="AAA_lid_11"/>
</dbReference>
<dbReference type="Proteomes" id="UP000094285">
    <property type="component" value="Unassembled WGS sequence"/>
</dbReference>
<comment type="similarity">
    <text evidence="2">Belongs to the dynein heavy chain family.</text>
</comment>
<gene>
    <name evidence="16" type="ORF">CANTADRAFT_86169</name>
</gene>
<dbReference type="Pfam" id="PF18198">
    <property type="entry name" value="AAA_lid_11"/>
    <property type="match status" value="1"/>
</dbReference>
<keyword evidence="5" id="KW-0963">Cytoplasm</keyword>
<dbReference type="Pfam" id="PF22597">
    <property type="entry name" value="DYN_lid"/>
    <property type="match status" value="1"/>
</dbReference>
<evidence type="ECO:0000256" key="12">
    <source>
        <dbReference type="ARBA" id="ARBA00023212"/>
    </source>
</evidence>
<evidence type="ECO:0000256" key="11">
    <source>
        <dbReference type="ARBA" id="ARBA00023175"/>
    </source>
</evidence>
<dbReference type="FunFam" id="3.40.50.300:FF:000071">
    <property type="entry name" value="Cytoplasmic dynein heavy chain 1"/>
    <property type="match status" value="1"/>
</dbReference>
<accession>A0A1E4SC23</accession>
<evidence type="ECO:0000256" key="8">
    <source>
        <dbReference type="ARBA" id="ARBA00022840"/>
    </source>
</evidence>
<dbReference type="CDD" id="cd00009">
    <property type="entry name" value="AAA"/>
    <property type="match status" value="1"/>
</dbReference>
<dbReference type="Gene3D" id="1.20.920.30">
    <property type="match status" value="1"/>
</dbReference>
<keyword evidence="11" id="KW-0505">Motor protein</keyword>
<dbReference type="InterPro" id="IPR043157">
    <property type="entry name" value="Dynein_AAA1S"/>
</dbReference>
<dbReference type="PANTHER" id="PTHR45703:SF36">
    <property type="entry name" value="DYNEIN HEAVY CHAIN, CYTOPLASMIC"/>
    <property type="match status" value="1"/>
</dbReference>
<comment type="subcellular location">
    <subcellularLocation>
        <location evidence="1">Cytoplasm</location>
        <location evidence="1">Cytoskeleton</location>
    </subcellularLocation>
</comment>
<evidence type="ECO:0000256" key="13">
    <source>
        <dbReference type="ARBA" id="ARBA00033439"/>
    </source>
</evidence>
<evidence type="ECO:0000256" key="14">
    <source>
        <dbReference type="SAM" id="Coils"/>
    </source>
</evidence>
<dbReference type="RefSeq" id="XP_020062173.1">
    <property type="nucleotide sequence ID" value="XM_020211322.1"/>
</dbReference>
<dbReference type="Gene3D" id="1.20.920.20">
    <property type="match status" value="1"/>
</dbReference>
<dbReference type="InterPro" id="IPR024317">
    <property type="entry name" value="Dynein_heavy_chain_D4_dom"/>
</dbReference>
<dbReference type="GO" id="GO:0008569">
    <property type="term" value="F:minus-end-directed microtubule motor activity"/>
    <property type="evidence" value="ECO:0007669"/>
    <property type="project" value="InterPro"/>
</dbReference>
<evidence type="ECO:0000313" key="17">
    <source>
        <dbReference type="Proteomes" id="UP000094285"/>
    </source>
</evidence>
<dbReference type="FunFam" id="3.40.50.300:FF:001013">
    <property type="entry name" value="Dynein heavy chain, cytoplasmic"/>
    <property type="match status" value="1"/>
</dbReference>
<feature type="domain" description="AAA+ ATPase" evidence="15">
    <location>
        <begin position="1786"/>
        <end position="1929"/>
    </location>
</feature>
<keyword evidence="6" id="KW-0493">Microtubule</keyword>
<dbReference type="InterPro" id="IPR004273">
    <property type="entry name" value="Dynein_heavy_D6_P-loop"/>
</dbReference>
<evidence type="ECO:0000256" key="5">
    <source>
        <dbReference type="ARBA" id="ARBA00022490"/>
    </source>
</evidence>
<dbReference type="SMART" id="SM00382">
    <property type="entry name" value="AAA"/>
    <property type="match status" value="4"/>
</dbReference>
<dbReference type="GO" id="GO:0051959">
    <property type="term" value="F:dynein light intermediate chain binding"/>
    <property type="evidence" value="ECO:0007669"/>
    <property type="project" value="InterPro"/>
</dbReference>
<dbReference type="InterPro" id="IPR042219">
    <property type="entry name" value="AAA_lid_11_sf"/>
</dbReference>
<dbReference type="Pfam" id="PF17852">
    <property type="entry name" value="Dynein_AAA_lid"/>
    <property type="match status" value="1"/>
</dbReference>
<keyword evidence="17" id="KW-1185">Reference proteome</keyword>
<dbReference type="InterPro" id="IPR035706">
    <property type="entry name" value="AAA_9"/>
</dbReference>
<evidence type="ECO:0000256" key="9">
    <source>
        <dbReference type="ARBA" id="ARBA00023017"/>
    </source>
</evidence>
<feature type="coiled-coil region" evidence="14">
    <location>
        <begin position="3263"/>
        <end position="3304"/>
    </location>
</feature>
<dbReference type="InterPro" id="IPR025662">
    <property type="entry name" value="Sigma_54_int_dom_ATP-bd_1"/>
</dbReference>
<dbReference type="GO" id="GO:0005874">
    <property type="term" value="C:microtubule"/>
    <property type="evidence" value="ECO:0007669"/>
    <property type="project" value="UniProtKB-KW"/>
</dbReference>
<dbReference type="InterPro" id="IPR054354">
    <property type="entry name" value="DYNC2H1-like_lid"/>
</dbReference>
<evidence type="ECO:0000313" key="16">
    <source>
        <dbReference type="EMBL" id="ODV77051.1"/>
    </source>
</evidence>
<keyword evidence="12" id="KW-0206">Cytoskeleton</keyword>
<dbReference type="InterPro" id="IPR035699">
    <property type="entry name" value="AAA_6"/>
</dbReference>
<reference evidence="17" key="1">
    <citation type="submission" date="2016-05" db="EMBL/GenBank/DDBJ databases">
        <title>Comparative genomics of biotechnologically important yeasts.</title>
        <authorList>
            <consortium name="DOE Joint Genome Institute"/>
            <person name="Riley R."/>
            <person name="Haridas S."/>
            <person name="Wolfe K.H."/>
            <person name="Lopes M.R."/>
            <person name="Hittinger C.T."/>
            <person name="Goker M."/>
            <person name="Salamov A."/>
            <person name="Wisecaver J."/>
            <person name="Long T.M."/>
            <person name="Aerts A.L."/>
            <person name="Barry K."/>
            <person name="Choi C."/>
            <person name="Clum A."/>
            <person name="Coughlan A.Y."/>
            <person name="Deshpande S."/>
            <person name="Douglass A.P."/>
            <person name="Hanson S.J."/>
            <person name="Klenk H.-P."/>
            <person name="Labutti K."/>
            <person name="Lapidus A."/>
            <person name="Lindquist E."/>
            <person name="Lipzen A."/>
            <person name="Meier-Kolthoff J.P."/>
            <person name="Ohm R.A."/>
            <person name="Otillar R.P."/>
            <person name="Pangilinan J."/>
            <person name="Peng Y."/>
            <person name="Rokas A."/>
            <person name="Rosa C.A."/>
            <person name="Scheuner C."/>
            <person name="Sibirny A.A."/>
            <person name="Slot J.C."/>
            <person name="Stielow J.B."/>
            <person name="Sun H."/>
            <person name="Kurtzman C.P."/>
            <person name="Blackwell M."/>
            <person name="Grigoriev I.V."/>
            <person name="Jeffries T.W."/>
        </authorList>
    </citation>
    <scope>NUCLEOTIDE SEQUENCE [LARGE SCALE GENOMIC DNA]</scope>
    <source>
        <strain evidence="17">NRRL Y-17324</strain>
    </source>
</reference>
<dbReference type="InterPro" id="IPR041466">
    <property type="entry name" value="Dynein_AAA5_ext"/>
</dbReference>
<dbReference type="InterPro" id="IPR003593">
    <property type="entry name" value="AAA+_ATPase"/>
</dbReference>
<dbReference type="Gene3D" id="3.20.180.20">
    <property type="entry name" value="Dynein heavy chain, N-terminal domain 2"/>
    <property type="match status" value="1"/>
</dbReference>
<feature type="domain" description="AAA+ ATPase" evidence="15">
    <location>
        <begin position="2426"/>
        <end position="2581"/>
    </location>
</feature>
<dbReference type="FunFam" id="1.20.140.100:FF:000002">
    <property type="entry name" value="Cytoplasmic dynein heavy chain 1"/>
    <property type="match status" value="1"/>
</dbReference>
<keyword evidence="9" id="KW-0243">Dynein</keyword>
<comment type="subunit">
    <text evidence="3">Consists of at least two heavy chains and a number of intermediate and light chains.</text>
</comment>
<dbReference type="PROSITE" id="PS00675">
    <property type="entry name" value="SIGMA54_INTERACT_1"/>
    <property type="match status" value="1"/>
</dbReference>
<evidence type="ECO:0000256" key="1">
    <source>
        <dbReference type="ARBA" id="ARBA00004245"/>
    </source>
</evidence>
<dbReference type="Pfam" id="PF08385">
    <property type="entry name" value="DHC_N1"/>
    <property type="match status" value="1"/>
</dbReference>
<evidence type="ECO:0000256" key="6">
    <source>
        <dbReference type="ARBA" id="ARBA00022701"/>
    </source>
</evidence>
<dbReference type="FunFam" id="1.20.920.20:FF:000002">
    <property type="entry name" value="Cytoplasmic dynein 1 heavy chain"/>
    <property type="match status" value="1"/>
</dbReference>
<dbReference type="Gene3D" id="1.20.58.1120">
    <property type="match status" value="1"/>
</dbReference>
<dbReference type="InterPro" id="IPR042228">
    <property type="entry name" value="Dynein_linker_3"/>
</dbReference>
<dbReference type="OrthoDB" id="447173at2759"/>
<dbReference type="Gene3D" id="1.10.8.710">
    <property type="match status" value="1"/>
</dbReference>
<dbReference type="STRING" id="984487.A0A1E4SC23"/>
<dbReference type="Pfam" id="PF08393">
    <property type="entry name" value="DHC_N2"/>
    <property type="match status" value="1"/>
</dbReference>
<dbReference type="InterPro" id="IPR013594">
    <property type="entry name" value="Dynein_heavy_tail"/>
</dbReference>
<evidence type="ECO:0000256" key="2">
    <source>
        <dbReference type="ARBA" id="ARBA00008887"/>
    </source>
</evidence>
<dbReference type="GO" id="GO:0030286">
    <property type="term" value="C:dynein complex"/>
    <property type="evidence" value="ECO:0007669"/>
    <property type="project" value="UniProtKB-KW"/>
</dbReference>